<comment type="caution">
    <text evidence="3">The sequence shown here is derived from an EMBL/GenBank/DDBJ whole genome shotgun (WGS) entry which is preliminary data.</text>
</comment>
<dbReference type="EMBL" id="JAPEUX010000001">
    <property type="protein sequence ID" value="KAJ4359974.1"/>
    <property type="molecule type" value="Genomic_DNA"/>
</dbReference>
<dbReference type="SMART" id="SM00184">
    <property type="entry name" value="RING"/>
    <property type="match status" value="1"/>
</dbReference>
<dbReference type="RefSeq" id="XP_056076176.1">
    <property type="nucleotide sequence ID" value="XM_056209354.1"/>
</dbReference>
<sequence length="497" mass="55837">MADTLVPNPALSSLLAHVIDNTDLRNITALIQQDIAQASLIGGTEPTVHTSPFVDLVDTRVSKHGMAFPGRTRILYRTFRVSILEAVCELDIEDFQQLINEARKGWESAAMIERWFLECAIAASELKPVLTARLTQYLQQPRYEAHDRASESTPADLNQSLQSPHLEMTLLFRKLAGGALGRRPTEDEIVCILQQLVLIGTDTCSAIEKVLGDFFRLRSAMNRTHAENHSRFLIDRICYASIKPFDAMLSDPQSAISLPVRGLLQTMRPEHFVRQVLRATFPYPPGVQRPGVFSHAEYVRHMPETSLCVYRSIMHAAVSPSVDIDGSIRQVVEARFDDNWKANSRVASPAPFFPPGWRLPNAVWRTHVRNDFQHALDEALASNDHFEQEFDITEDVPLVAIGDKLVPSDYSSSTHAYAADDLCTVCMEKFAETLDIRCMKLRFCGHLFHEACLDDLINVATQNDYIQCPYCRCNICEPRPVRGVPDEAATDNEAEDS</sequence>
<reference evidence="3" key="1">
    <citation type="submission" date="2022-10" db="EMBL/GenBank/DDBJ databases">
        <title>Tapping the CABI collections for fungal endophytes: first genome assemblies for Collariella, Neodidymelliopsis, Ascochyta clinopodiicola, Didymella pomorum, Didymosphaeria variabile, Neocosmospora piperis and Neocucurbitaria cava.</title>
        <authorList>
            <person name="Hill R."/>
        </authorList>
    </citation>
    <scope>NUCLEOTIDE SEQUENCE</scope>
    <source>
        <strain evidence="3">IMI 356815</strain>
    </source>
</reference>
<proteinExistence type="predicted"/>
<dbReference type="PROSITE" id="PS50089">
    <property type="entry name" value="ZF_RING_2"/>
    <property type="match status" value="1"/>
</dbReference>
<keyword evidence="1" id="KW-0479">Metal-binding</keyword>
<evidence type="ECO:0000313" key="4">
    <source>
        <dbReference type="Proteomes" id="UP001140513"/>
    </source>
</evidence>
<dbReference type="GeneID" id="80904063"/>
<keyword evidence="1" id="KW-0863">Zinc-finger</keyword>
<organism evidence="3 4">
    <name type="scientific">Didymosphaeria variabile</name>
    <dbReference type="NCBI Taxonomy" id="1932322"/>
    <lineage>
        <taxon>Eukaryota</taxon>
        <taxon>Fungi</taxon>
        <taxon>Dikarya</taxon>
        <taxon>Ascomycota</taxon>
        <taxon>Pezizomycotina</taxon>
        <taxon>Dothideomycetes</taxon>
        <taxon>Pleosporomycetidae</taxon>
        <taxon>Pleosporales</taxon>
        <taxon>Massarineae</taxon>
        <taxon>Didymosphaeriaceae</taxon>
        <taxon>Didymosphaeria</taxon>
    </lineage>
</organism>
<gene>
    <name evidence="3" type="ORF">N0V89_000533</name>
</gene>
<accession>A0A9W9CFS9</accession>
<dbReference type="GO" id="GO:0008270">
    <property type="term" value="F:zinc ion binding"/>
    <property type="evidence" value="ECO:0007669"/>
    <property type="project" value="UniProtKB-KW"/>
</dbReference>
<keyword evidence="1" id="KW-0862">Zinc</keyword>
<name>A0A9W9CFS9_9PLEO</name>
<dbReference type="InterPro" id="IPR001841">
    <property type="entry name" value="Znf_RING"/>
</dbReference>
<feature type="domain" description="RING-type" evidence="2">
    <location>
        <begin position="423"/>
        <end position="472"/>
    </location>
</feature>
<dbReference type="Gene3D" id="3.30.40.10">
    <property type="entry name" value="Zinc/RING finger domain, C3HC4 (zinc finger)"/>
    <property type="match status" value="1"/>
</dbReference>
<dbReference type="Pfam" id="PF13639">
    <property type="entry name" value="zf-RING_2"/>
    <property type="match status" value="1"/>
</dbReference>
<evidence type="ECO:0000313" key="3">
    <source>
        <dbReference type="EMBL" id="KAJ4359974.1"/>
    </source>
</evidence>
<dbReference type="OrthoDB" id="3756836at2759"/>
<evidence type="ECO:0000256" key="1">
    <source>
        <dbReference type="PROSITE-ProRule" id="PRU00175"/>
    </source>
</evidence>
<dbReference type="AlphaFoldDB" id="A0A9W9CFS9"/>
<dbReference type="Proteomes" id="UP001140513">
    <property type="component" value="Unassembled WGS sequence"/>
</dbReference>
<dbReference type="CDD" id="cd16448">
    <property type="entry name" value="RING-H2"/>
    <property type="match status" value="1"/>
</dbReference>
<protein>
    <recommendedName>
        <fullName evidence="2">RING-type domain-containing protein</fullName>
    </recommendedName>
</protein>
<evidence type="ECO:0000259" key="2">
    <source>
        <dbReference type="PROSITE" id="PS50089"/>
    </source>
</evidence>
<dbReference type="SUPFAM" id="SSF57850">
    <property type="entry name" value="RING/U-box"/>
    <property type="match status" value="1"/>
</dbReference>
<keyword evidence="4" id="KW-1185">Reference proteome</keyword>
<dbReference type="InterPro" id="IPR013083">
    <property type="entry name" value="Znf_RING/FYVE/PHD"/>
</dbReference>